<dbReference type="AlphaFoldDB" id="A0A7J7EAR2"/>
<organism evidence="2 3">
    <name type="scientific">Diceros bicornis minor</name>
    <name type="common">South-central black rhinoceros</name>
    <dbReference type="NCBI Taxonomy" id="77932"/>
    <lineage>
        <taxon>Eukaryota</taxon>
        <taxon>Metazoa</taxon>
        <taxon>Chordata</taxon>
        <taxon>Craniata</taxon>
        <taxon>Vertebrata</taxon>
        <taxon>Euteleostomi</taxon>
        <taxon>Mammalia</taxon>
        <taxon>Eutheria</taxon>
        <taxon>Laurasiatheria</taxon>
        <taxon>Perissodactyla</taxon>
        <taxon>Rhinocerotidae</taxon>
        <taxon>Diceros</taxon>
    </lineage>
</organism>
<reference evidence="2 3" key="1">
    <citation type="journal article" date="2020" name="Mol. Biol. Evol.">
        <title>Interspecific Gene Flow and the Evolution of Specialization in Black and White Rhinoceros.</title>
        <authorList>
            <person name="Moodley Y."/>
            <person name="Westbury M.V."/>
            <person name="Russo I.M."/>
            <person name="Gopalakrishnan S."/>
            <person name="Rakotoarivelo A."/>
            <person name="Olsen R.A."/>
            <person name="Prost S."/>
            <person name="Tunstall T."/>
            <person name="Ryder O.A."/>
            <person name="Dalen L."/>
            <person name="Bruford M.W."/>
        </authorList>
    </citation>
    <scope>NUCLEOTIDE SEQUENCE [LARGE SCALE GENOMIC DNA]</scope>
    <source>
        <strain evidence="2">SBR-YM</strain>
        <tissue evidence="2">Skin</tissue>
    </source>
</reference>
<proteinExistence type="predicted"/>
<evidence type="ECO:0000256" key="1">
    <source>
        <dbReference type="SAM" id="MobiDB-lite"/>
    </source>
</evidence>
<sequence length="71" mass="7713">TRKSDTTRLNTELQEGQDVLAVRLECGHNAPNSRTWHRIMQKNADNATRNAEPVINLDVNDPASEAGAGSG</sequence>
<feature type="region of interest" description="Disordered" evidence="1">
    <location>
        <begin position="47"/>
        <end position="71"/>
    </location>
</feature>
<feature type="non-terminal residue" evidence="2">
    <location>
        <position position="1"/>
    </location>
</feature>
<protein>
    <submittedName>
        <fullName evidence="2">Uncharacterized protein</fullName>
    </submittedName>
</protein>
<keyword evidence="3" id="KW-1185">Reference proteome</keyword>
<accession>A0A7J7EAR2</accession>
<comment type="caution">
    <text evidence="2">The sequence shown here is derived from an EMBL/GenBank/DDBJ whole genome shotgun (WGS) entry which is preliminary data.</text>
</comment>
<evidence type="ECO:0000313" key="3">
    <source>
        <dbReference type="Proteomes" id="UP000551758"/>
    </source>
</evidence>
<evidence type="ECO:0000313" key="2">
    <source>
        <dbReference type="EMBL" id="KAF5912920.1"/>
    </source>
</evidence>
<name>A0A7J7EAR2_DICBM</name>
<gene>
    <name evidence="2" type="ORF">HPG69_007913</name>
</gene>
<dbReference type="Proteomes" id="UP000551758">
    <property type="component" value="Unassembled WGS sequence"/>
</dbReference>
<dbReference type="EMBL" id="JACDTQ010003801">
    <property type="protein sequence ID" value="KAF5912920.1"/>
    <property type="molecule type" value="Genomic_DNA"/>
</dbReference>